<comment type="caution">
    <text evidence="1">The sequence shown here is derived from an EMBL/GenBank/DDBJ whole genome shotgun (WGS) entry which is preliminary data.</text>
</comment>
<sequence>MSAGTLHGLVSAAAAVHRDRAAVTYDSGSVSASPVTLRYTDLVELTTELSHALRENCSASNGVIGLYCFDDLFIPVWILGILQSPAAYVPLDPEAPGLLSARVMNRCGLRFCAVSTALLQVEYFICYLYE</sequence>
<protein>
    <submittedName>
        <fullName evidence="1">Uncharacterized protein</fullName>
    </submittedName>
</protein>
<dbReference type="GO" id="GO:0043041">
    <property type="term" value="P:amino acid activation for nonribosomal peptide biosynthetic process"/>
    <property type="evidence" value="ECO:0007669"/>
    <property type="project" value="TreeGrafter"/>
</dbReference>
<dbReference type="Gene3D" id="3.40.50.12780">
    <property type="entry name" value="N-terminal domain of ligase-like"/>
    <property type="match status" value="1"/>
</dbReference>
<evidence type="ECO:0000313" key="2">
    <source>
        <dbReference type="Proteomes" id="UP000438429"/>
    </source>
</evidence>
<dbReference type="EMBL" id="VEVO01000005">
    <property type="protein sequence ID" value="KAF0042401.1"/>
    <property type="molecule type" value="Genomic_DNA"/>
</dbReference>
<accession>A0A6A4THT4</accession>
<dbReference type="SUPFAM" id="SSF56801">
    <property type="entry name" value="Acetyl-CoA synthetase-like"/>
    <property type="match status" value="1"/>
</dbReference>
<gene>
    <name evidence="1" type="ORF">F2P81_005933</name>
</gene>
<dbReference type="AlphaFoldDB" id="A0A6A4THT4"/>
<dbReference type="PANTHER" id="PTHR44394:SF1">
    <property type="entry name" value="BETA-ALANINE-ACTIVATING ENZYME"/>
    <property type="match status" value="1"/>
</dbReference>
<organism evidence="1 2">
    <name type="scientific">Scophthalmus maximus</name>
    <name type="common">Turbot</name>
    <name type="synonym">Psetta maxima</name>
    <dbReference type="NCBI Taxonomy" id="52904"/>
    <lineage>
        <taxon>Eukaryota</taxon>
        <taxon>Metazoa</taxon>
        <taxon>Chordata</taxon>
        <taxon>Craniata</taxon>
        <taxon>Vertebrata</taxon>
        <taxon>Euteleostomi</taxon>
        <taxon>Actinopterygii</taxon>
        <taxon>Neopterygii</taxon>
        <taxon>Teleostei</taxon>
        <taxon>Neoteleostei</taxon>
        <taxon>Acanthomorphata</taxon>
        <taxon>Carangaria</taxon>
        <taxon>Pleuronectiformes</taxon>
        <taxon>Pleuronectoidei</taxon>
        <taxon>Scophthalmidae</taxon>
        <taxon>Scophthalmus</taxon>
    </lineage>
</organism>
<dbReference type="InterPro" id="IPR052091">
    <property type="entry name" value="Beta-ala_Activ/Resist"/>
</dbReference>
<dbReference type="PANTHER" id="PTHR44394">
    <property type="entry name" value="BETA-ALANINE-ACTIVATING ENZYME"/>
    <property type="match status" value="1"/>
</dbReference>
<dbReference type="Proteomes" id="UP000438429">
    <property type="component" value="Unassembled WGS sequence"/>
</dbReference>
<proteinExistence type="predicted"/>
<name>A0A6A4THT4_SCOMX</name>
<reference evidence="1 2" key="1">
    <citation type="submission" date="2019-06" db="EMBL/GenBank/DDBJ databases">
        <title>Draft genomes of female and male turbot (Scophthalmus maximus).</title>
        <authorList>
            <person name="Xu H."/>
            <person name="Xu X.-W."/>
            <person name="Shao C."/>
            <person name="Chen S."/>
        </authorList>
    </citation>
    <scope>NUCLEOTIDE SEQUENCE [LARGE SCALE GENOMIC DNA]</scope>
    <source>
        <strain evidence="1">Ysfricsl-2016a</strain>
        <tissue evidence="1">Blood</tissue>
    </source>
</reference>
<evidence type="ECO:0000313" key="1">
    <source>
        <dbReference type="EMBL" id="KAF0042401.1"/>
    </source>
</evidence>
<dbReference type="InterPro" id="IPR042099">
    <property type="entry name" value="ANL_N_sf"/>
</dbReference>